<dbReference type="RefSeq" id="WP_028490229.1">
    <property type="nucleotide sequence ID" value="NZ_CP133218.1"/>
</dbReference>
<sequence length="146" mass="16801">MSETHPFLEAFRGNFSGVLRWHQLDALWALVLSSPSDRWYVYAVGEEPPTTPQPSHALSNIVRELDELLHREHDEDYCGIVYVDNMHQPTYIKIFDPNNLGSTCGSSGNPPLPGWILSHIPPTDLPMAFPQPNNRRRWWQKLFNHA</sequence>
<dbReference type="EMBL" id="CP133218">
    <property type="protein sequence ID" value="WML91146.1"/>
    <property type="molecule type" value="Genomic_DNA"/>
</dbReference>
<protein>
    <submittedName>
        <fullName evidence="1">Uncharacterized protein</fullName>
    </submittedName>
</protein>
<dbReference type="Proteomes" id="UP001236657">
    <property type="component" value="Chromosome"/>
</dbReference>
<organism evidence="1 2">
    <name type="scientific">Thiothrix lacustris</name>
    <dbReference type="NCBI Taxonomy" id="525917"/>
    <lineage>
        <taxon>Bacteria</taxon>
        <taxon>Pseudomonadati</taxon>
        <taxon>Pseudomonadota</taxon>
        <taxon>Gammaproteobacteria</taxon>
        <taxon>Thiotrichales</taxon>
        <taxon>Thiotrichaceae</taxon>
        <taxon>Thiothrix</taxon>
    </lineage>
</organism>
<accession>A0ABY9MSH6</accession>
<reference evidence="1 2" key="1">
    <citation type="submission" date="2023-08" db="EMBL/GenBank/DDBJ databases">
        <title>New molecular markers tilS and rpoB for phylogenetic and monitoring studies of the genus Thiothrix biodiversity.</title>
        <authorList>
            <person name="Ravin N.V."/>
            <person name="Smolyakov D."/>
            <person name="Markov N.D."/>
            <person name="Beletsky A.V."/>
            <person name="Mardanov A.V."/>
            <person name="Rudenko T.S."/>
            <person name="Grabovich M.Y."/>
        </authorList>
    </citation>
    <scope>NUCLEOTIDE SEQUENCE [LARGE SCALE GENOMIC DNA]</scope>
    <source>
        <strain evidence="1 2">MK1</strain>
    </source>
</reference>
<evidence type="ECO:0000313" key="2">
    <source>
        <dbReference type="Proteomes" id="UP001236657"/>
    </source>
</evidence>
<name>A0ABY9MSH6_9GAMM</name>
<proteinExistence type="predicted"/>
<keyword evidence="2" id="KW-1185">Reference proteome</keyword>
<gene>
    <name evidence="1" type="ORF">RCF98_02045</name>
</gene>
<evidence type="ECO:0000313" key="1">
    <source>
        <dbReference type="EMBL" id="WML91146.1"/>
    </source>
</evidence>